<dbReference type="Gene3D" id="3.20.20.80">
    <property type="entry name" value="Glycosidases"/>
    <property type="match status" value="1"/>
</dbReference>
<dbReference type="Gene3D" id="2.60.40.1180">
    <property type="entry name" value="Golgi alpha-mannosidase II"/>
    <property type="match status" value="1"/>
</dbReference>
<keyword evidence="4" id="KW-0732">Signal</keyword>
<feature type="domain" description="Glycoside hydrolase family 29 N-terminal" evidence="7">
    <location>
        <begin position="19"/>
        <end position="333"/>
    </location>
</feature>
<evidence type="ECO:0000256" key="6">
    <source>
        <dbReference type="ARBA" id="ARBA00023295"/>
    </source>
</evidence>
<dbReference type="InterPro" id="IPR000933">
    <property type="entry name" value="Glyco_hydro_29"/>
</dbReference>
<dbReference type="RefSeq" id="WP_341842272.1">
    <property type="nucleotide sequence ID" value="NZ_CP149792.1"/>
</dbReference>
<dbReference type="PANTHER" id="PTHR10030:SF37">
    <property type="entry name" value="ALPHA-L-FUCOSIDASE-RELATED"/>
    <property type="match status" value="1"/>
</dbReference>
<evidence type="ECO:0000256" key="5">
    <source>
        <dbReference type="ARBA" id="ARBA00022801"/>
    </source>
</evidence>
<dbReference type="EC" id="3.2.1.51" evidence="3"/>
<evidence type="ECO:0000256" key="1">
    <source>
        <dbReference type="ARBA" id="ARBA00004071"/>
    </source>
</evidence>
<keyword evidence="5" id="KW-0378">Hydrolase</keyword>
<accession>A0ABZ2Z800</accession>
<keyword evidence="9" id="KW-1185">Reference proteome</keyword>
<evidence type="ECO:0000256" key="4">
    <source>
        <dbReference type="ARBA" id="ARBA00022729"/>
    </source>
</evidence>
<organism evidence="8 9">
    <name type="scientific">Chitinophaga caseinilytica</name>
    <dbReference type="NCBI Taxonomy" id="2267521"/>
    <lineage>
        <taxon>Bacteria</taxon>
        <taxon>Pseudomonadati</taxon>
        <taxon>Bacteroidota</taxon>
        <taxon>Chitinophagia</taxon>
        <taxon>Chitinophagales</taxon>
        <taxon>Chitinophagaceae</taxon>
        <taxon>Chitinophaga</taxon>
    </lineage>
</organism>
<comment type="function">
    <text evidence="1">Alpha-L-fucosidase is responsible for hydrolyzing the alpha-1,6-linked fucose joined to the reducing-end N-acetylglucosamine of the carbohydrate moieties of glycoproteins.</text>
</comment>
<evidence type="ECO:0000256" key="3">
    <source>
        <dbReference type="ARBA" id="ARBA00012662"/>
    </source>
</evidence>
<dbReference type="InterPro" id="IPR017853">
    <property type="entry name" value="GH"/>
</dbReference>
<evidence type="ECO:0000313" key="8">
    <source>
        <dbReference type="EMBL" id="WZN47645.1"/>
    </source>
</evidence>
<dbReference type="InterPro" id="IPR013780">
    <property type="entry name" value="Glyco_hydro_b"/>
</dbReference>
<evidence type="ECO:0000256" key="2">
    <source>
        <dbReference type="ARBA" id="ARBA00007951"/>
    </source>
</evidence>
<dbReference type="Proteomes" id="UP001449657">
    <property type="component" value="Chromosome"/>
</dbReference>
<dbReference type="InterPro" id="IPR057739">
    <property type="entry name" value="Glyco_hydro_29_N"/>
</dbReference>
<protein>
    <recommendedName>
        <fullName evidence="3">alpha-L-fucosidase</fullName>
        <ecNumber evidence="3">3.2.1.51</ecNumber>
    </recommendedName>
</protein>
<keyword evidence="6" id="KW-0326">Glycosidase</keyword>
<sequence length="715" mass="79886">MKRLFCIITGCLGWIHSATAQIEPTALQQWRDRKYSMFIHFGVYSKLGGVWENKQISRGLSEQIRAHAAGLYNDTYENVAQEFNPAQWNPDSIATLAKRAGMKSVVITSKHHDGFALWDCAYTTFDIMDATPYKHDILKELSEACRRQGIAFGLYFSLIDWHFPPAMPISGSNSDSIPPAHHTYNMQQITELLTKYGPVSELWFDMGQMTRPQSEEMRALVHKLQPNCMIGSRIGNNQGDFTVMGDNQEPDYIIGVPWQSPASFFHETWGYRSWQERGDINAKIREKLTSLVRVASRGGNFLLNIGPKGDGTVVDFERDALLAIGQWLNTNSEAIYGTQPDPFHVPFDWGSITSRKNKLYLHLMDRPANNTIVLPGLKGKVSAARVIGGPAKVKTSEGKDGLHIQLPETLDMSGLFQVVELTFTNGYTVPPANIRPLTAGLALDNSNAFPYFSNATIDYNTSFTSTIRNAWALEPQRSGSFRPTLTYTEEEKGRTIDLELGTKTTPVLLDGGKAEQLNNDIASLQTGPIHILGPLYSGPGGTHGSLAQVDLSKPWPRQDGKSWVAHPEWKNGTQYAIDAKRPAGAMTAHYLLQEITAPAAQNVLVKLTSGDGIIVFLNGRQLLIQNNPFRKDKLDHYVLLPLQAGKNQLTVKLFNYFLNAVPFNIDFNVPQAIYHLELPEIRMQKGTYFPVSWQLHNPSTPHDEMGLPNLKLTFE</sequence>
<dbReference type="SUPFAM" id="SSF51445">
    <property type="entry name" value="(Trans)glycosidases"/>
    <property type="match status" value="1"/>
</dbReference>
<evidence type="ECO:0000313" key="9">
    <source>
        <dbReference type="Proteomes" id="UP001449657"/>
    </source>
</evidence>
<evidence type="ECO:0000259" key="7">
    <source>
        <dbReference type="Pfam" id="PF01120"/>
    </source>
</evidence>
<comment type="similarity">
    <text evidence="2">Belongs to the glycosyl hydrolase 29 family.</text>
</comment>
<dbReference type="EMBL" id="CP150096">
    <property type="protein sequence ID" value="WZN47645.1"/>
    <property type="molecule type" value="Genomic_DNA"/>
</dbReference>
<dbReference type="PRINTS" id="PR00741">
    <property type="entry name" value="GLHYDRLASE29"/>
</dbReference>
<dbReference type="SMART" id="SM00812">
    <property type="entry name" value="Alpha_L_fucos"/>
    <property type="match status" value="1"/>
</dbReference>
<proteinExistence type="inferred from homology"/>
<reference evidence="8 9" key="1">
    <citation type="submission" date="2024-03" db="EMBL/GenBank/DDBJ databases">
        <title>Chitinophaga caseinilytica sp. nov., a casein hydrolysing bacterium isolated from forest soil.</title>
        <authorList>
            <person name="Lee D.S."/>
            <person name="Han D.M."/>
            <person name="Baek J.H."/>
            <person name="Choi D.G."/>
            <person name="Jeon J.H."/>
            <person name="Jeon C.O."/>
        </authorList>
    </citation>
    <scope>NUCLEOTIDE SEQUENCE [LARGE SCALE GENOMIC DNA]</scope>
    <source>
        <strain evidence="8 9">KACC 19118</strain>
    </source>
</reference>
<gene>
    <name evidence="8" type="ORF">WJU22_05575</name>
</gene>
<name>A0ABZ2Z800_9BACT</name>
<dbReference type="InterPro" id="IPR016286">
    <property type="entry name" value="FUC_metazoa-typ"/>
</dbReference>
<dbReference type="Pfam" id="PF01120">
    <property type="entry name" value="Alpha_L_fucos"/>
    <property type="match status" value="1"/>
</dbReference>
<dbReference type="PANTHER" id="PTHR10030">
    <property type="entry name" value="ALPHA-L-FUCOSIDASE"/>
    <property type="match status" value="1"/>
</dbReference>